<comment type="similarity">
    <text evidence="1 6">Belongs to the AB hydrolase superfamily. Lipase family.</text>
</comment>
<dbReference type="PIRSF" id="PIRSF000862">
    <property type="entry name" value="Steryl_ester_lip"/>
    <property type="match status" value="1"/>
</dbReference>
<evidence type="ECO:0000256" key="5">
    <source>
        <dbReference type="ARBA" id="ARBA00023180"/>
    </source>
</evidence>
<evidence type="ECO:0000313" key="10">
    <source>
        <dbReference type="Proteomes" id="UP000694551"/>
    </source>
</evidence>
<dbReference type="Gene3D" id="3.40.50.1820">
    <property type="entry name" value="alpha/beta hydrolase"/>
    <property type="match status" value="1"/>
</dbReference>
<dbReference type="Ensembl" id="ENSSOCT00000016975.1">
    <property type="protein sequence ID" value="ENSSOCP00000016549.1"/>
    <property type="gene ID" value="ENSSOCG00000012407.1"/>
</dbReference>
<evidence type="ECO:0000259" key="8">
    <source>
        <dbReference type="Pfam" id="PF00561"/>
    </source>
</evidence>
<dbReference type="FunFam" id="3.40.50.1820:FF:000012">
    <property type="entry name" value="Lipase"/>
    <property type="match status" value="1"/>
</dbReference>
<evidence type="ECO:0000256" key="1">
    <source>
        <dbReference type="ARBA" id="ARBA00010701"/>
    </source>
</evidence>
<dbReference type="GO" id="GO:0016042">
    <property type="term" value="P:lipid catabolic process"/>
    <property type="evidence" value="ECO:0007669"/>
    <property type="project" value="UniProtKB-KW"/>
</dbReference>
<protein>
    <recommendedName>
        <fullName evidence="6">Lipase</fullName>
    </recommendedName>
</protein>
<dbReference type="PANTHER" id="PTHR11005">
    <property type="entry name" value="LYSOSOMAL ACID LIPASE-RELATED"/>
    <property type="match status" value="1"/>
</dbReference>
<dbReference type="Proteomes" id="UP000694551">
    <property type="component" value="Unplaced"/>
</dbReference>
<evidence type="ECO:0000256" key="2">
    <source>
        <dbReference type="ARBA" id="ARBA00022729"/>
    </source>
</evidence>
<proteinExistence type="inferred from homology"/>
<dbReference type="InterPro" id="IPR025483">
    <property type="entry name" value="Lipase_euk"/>
</dbReference>
<keyword evidence="10" id="KW-1185">Reference proteome</keyword>
<evidence type="ECO:0000256" key="4">
    <source>
        <dbReference type="ARBA" id="ARBA00023098"/>
    </source>
</evidence>
<sequence length="422" mass="48329">MLTGTSPQLSVSSSFGHLTGASVGFRQSILSQKVLIWSRDTPGKAMSQLPHTSATESFPPWFSFPQSQMICHRGYPSEEYEALTHDGYYVSLNRIPHGRENPRNRGVKPVVFLQHGFLGEGSQWVENLANNSLAFILADSGYDVWLGNSRGTSWSRKHQNLSADQVEFWDFSFHEMAMYDLPAMINFVLQKTGQKQIYYVGYSQGCTIAFIAFSSMPELAQKIKMFFALAPAVTMKHTRSPIMKMSFLLDRQFKMLQVGTDALLRMRKLWRFLPKLCRHPLLHKPCANLLFLLGGYNEKNLNMTQLDVYTSHYPDGTSVKNVIHWAQVGSLKCRCFTPGMVPSLRDTPPSYWLDEMPVPTAVWSGGEDWVADWRDVRLLLPRITHLVTYVHISDWNHWDFIWGLDAPRRLYSSILEMMEGSW</sequence>
<dbReference type="AlphaFoldDB" id="A0A8D0KXA7"/>
<dbReference type="Pfam" id="PF00561">
    <property type="entry name" value="Abhydrolase_1"/>
    <property type="match status" value="1"/>
</dbReference>
<evidence type="ECO:0000313" key="9">
    <source>
        <dbReference type="Ensembl" id="ENSSOCP00000016549.1"/>
    </source>
</evidence>
<dbReference type="GO" id="GO:0016788">
    <property type="term" value="F:hydrolase activity, acting on ester bonds"/>
    <property type="evidence" value="ECO:0007669"/>
    <property type="project" value="InterPro"/>
</dbReference>
<keyword evidence="2" id="KW-0732">Signal</keyword>
<dbReference type="InterPro" id="IPR000073">
    <property type="entry name" value="AB_hydrolase_1"/>
</dbReference>
<keyword evidence="4" id="KW-0443">Lipid metabolism</keyword>
<organism evidence="9 10">
    <name type="scientific">Strix occidentalis caurina</name>
    <name type="common">northern spotted owl</name>
    <dbReference type="NCBI Taxonomy" id="311401"/>
    <lineage>
        <taxon>Eukaryota</taxon>
        <taxon>Metazoa</taxon>
        <taxon>Chordata</taxon>
        <taxon>Craniata</taxon>
        <taxon>Vertebrata</taxon>
        <taxon>Euteleostomi</taxon>
        <taxon>Archelosauria</taxon>
        <taxon>Archosauria</taxon>
        <taxon>Dinosauria</taxon>
        <taxon>Saurischia</taxon>
        <taxon>Theropoda</taxon>
        <taxon>Coelurosauria</taxon>
        <taxon>Aves</taxon>
        <taxon>Neognathae</taxon>
        <taxon>Neoaves</taxon>
        <taxon>Telluraves</taxon>
        <taxon>Strigiformes</taxon>
        <taxon>Strigidae</taxon>
        <taxon>Strix</taxon>
    </lineage>
</organism>
<keyword evidence="3 6" id="KW-0442">Lipid degradation</keyword>
<feature type="domain" description="AB hydrolase-1" evidence="8">
    <location>
        <begin position="109"/>
        <end position="403"/>
    </location>
</feature>
<evidence type="ECO:0000256" key="3">
    <source>
        <dbReference type="ARBA" id="ARBA00022963"/>
    </source>
</evidence>
<keyword evidence="6" id="KW-0378">Hydrolase</keyword>
<reference evidence="9" key="1">
    <citation type="submission" date="2025-08" db="UniProtKB">
        <authorList>
            <consortium name="Ensembl"/>
        </authorList>
    </citation>
    <scope>IDENTIFICATION</scope>
</reference>
<feature type="active site" description="Charge relay system" evidence="7">
    <location>
        <position position="368"/>
    </location>
</feature>
<reference evidence="9" key="2">
    <citation type="submission" date="2025-09" db="UniProtKB">
        <authorList>
            <consortium name="Ensembl"/>
        </authorList>
    </citation>
    <scope>IDENTIFICATION</scope>
</reference>
<dbReference type="SUPFAM" id="SSF53474">
    <property type="entry name" value="alpha/beta-Hydrolases"/>
    <property type="match status" value="1"/>
</dbReference>
<evidence type="ECO:0000256" key="7">
    <source>
        <dbReference type="PIRSR" id="PIRSR000862-1"/>
    </source>
</evidence>
<evidence type="ECO:0000256" key="6">
    <source>
        <dbReference type="PIRNR" id="PIRNR000862"/>
    </source>
</evidence>
<name>A0A8D0KXA7_STROC</name>
<feature type="active site" description="Nucleophile" evidence="7">
    <location>
        <position position="203"/>
    </location>
</feature>
<keyword evidence="5" id="KW-0325">Glycoprotein</keyword>
<feature type="active site" description="Charge relay system" evidence="7">
    <location>
        <position position="397"/>
    </location>
</feature>
<dbReference type="InterPro" id="IPR029058">
    <property type="entry name" value="AB_hydrolase_fold"/>
</dbReference>
<accession>A0A8D0KXA7</accession>